<organism evidence="1 2">
    <name type="scientific">Anaplasma phagocytophilum str. ApNP</name>
    <dbReference type="NCBI Taxonomy" id="1359153"/>
    <lineage>
        <taxon>Bacteria</taxon>
        <taxon>Pseudomonadati</taxon>
        <taxon>Pseudomonadota</taxon>
        <taxon>Alphaproteobacteria</taxon>
        <taxon>Rickettsiales</taxon>
        <taxon>Anaplasmataceae</taxon>
        <taxon>Anaplasma</taxon>
        <taxon>phagocytophilum group</taxon>
    </lineage>
</organism>
<protein>
    <submittedName>
        <fullName evidence="1">Uncharacterized protein</fullName>
    </submittedName>
</protein>
<dbReference type="Proteomes" id="UP000033385">
    <property type="component" value="Unassembled WGS sequence"/>
</dbReference>
<dbReference type="AlphaFoldDB" id="A0A0F3NHE4"/>
<evidence type="ECO:0000313" key="1">
    <source>
        <dbReference type="EMBL" id="KJV67498.1"/>
    </source>
</evidence>
<gene>
    <name evidence="1" type="ORF">APHNP_1551</name>
</gene>
<proteinExistence type="predicted"/>
<comment type="caution">
    <text evidence="1">The sequence shown here is derived from an EMBL/GenBank/DDBJ whole genome shotgun (WGS) entry which is preliminary data.</text>
</comment>
<accession>A0A0F3NHE4</accession>
<sequence>MFVENVGPPIEPYEISSGNLAFLSSIWHTINMDDILVFFIL</sequence>
<dbReference type="EMBL" id="LANW01000001">
    <property type="protein sequence ID" value="KJV67498.1"/>
    <property type="molecule type" value="Genomic_DNA"/>
</dbReference>
<dbReference type="PATRIC" id="fig|1359153.3.peg.1584"/>
<evidence type="ECO:0000313" key="2">
    <source>
        <dbReference type="Proteomes" id="UP000033385"/>
    </source>
</evidence>
<name>A0A0F3NHE4_ANAPH</name>
<reference evidence="1 2" key="1">
    <citation type="submission" date="2015-01" db="EMBL/GenBank/DDBJ databases">
        <title>Genome Sequencing of Rickettsiales.</title>
        <authorList>
            <person name="Daugherty S.C."/>
            <person name="Su Q."/>
            <person name="Abolude K."/>
            <person name="Beier-Sexton M."/>
            <person name="Carlyon J.A."/>
            <person name="Carter R."/>
            <person name="Day N.P."/>
            <person name="Dumler S.J."/>
            <person name="Dyachenko V."/>
            <person name="Godinez A."/>
            <person name="Kurtti T.J."/>
            <person name="Lichay M."/>
            <person name="Mullins K.E."/>
            <person name="Ott S."/>
            <person name="Pappas-Brown V."/>
            <person name="Paris D.H."/>
            <person name="Patel P."/>
            <person name="Richards A.L."/>
            <person name="Sadzewicz L."/>
            <person name="Sears K."/>
            <person name="Seidman D."/>
            <person name="Sengamalay N."/>
            <person name="Stenos J."/>
            <person name="Tallon L.J."/>
            <person name="Vincent G."/>
            <person name="Fraser C.M."/>
            <person name="Munderloh U."/>
            <person name="Dunning-Hotopp J.C."/>
        </authorList>
    </citation>
    <scope>NUCLEOTIDE SEQUENCE [LARGE SCALE GENOMIC DNA]</scope>
    <source>
        <strain evidence="1 2">ApNP</strain>
    </source>
</reference>